<gene>
    <name evidence="2" type="ORF">SAMN05444359_105149</name>
</gene>
<evidence type="ECO:0000259" key="1">
    <source>
        <dbReference type="Pfam" id="PF01569"/>
    </source>
</evidence>
<proteinExistence type="predicted"/>
<dbReference type="Gene3D" id="1.10.606.20">
    <property type="match status" value="1"/>
</dbReference>
<evidence type="ECO:0000313" key="3">
    <source>
        <dbReference type="Proteomes" id="UP000199021"/>
    </source>
</evidence>
<dbReference type="STRING" id="478744.SAMN05444359_105149"/>
<dbReference type="SUPFAM" id="SSF48317">
    <property type="entry name" value="Acid phosphatase/Vanadium-dependent haloperoxidase"/>
    <property type="match status" value="1"/>
</dbReference>
<dbReference type="OrthoDB" id="7793240at2"/>
<dbReference type="EMBL" id="FOFB01000005">
    <property type="protein sequence ID" value="SEQ08537.1"/>
    <property type="molecule type" value="Genomic_DNA"/>
</dbReference>
<dbReference type="InterPro" id="IPR000326">
    <property type="entry name" value="PAP2/HPO"/>
</dbReference>
<organism evidence="2 3">
    <name type="scientific">Neolewinella agarilytica</name>
    <dbReference type="NCBI Taxonomy" id="478744"/>
    <lineage>
        <taxon>Bacteria</taxon>
        <taxon>Pseudomonadati</taxon>
        <taxon>Bacteroidota</taxon>
        <taxon>Saprospiria</taxon>
        <taxon>Saprospirales</taxon>
        <taxon>Lewinellaceae</taxon>
        <taxon>Neolewinella</taxon>
    </lineage>
</organism>
<accession>A0A1H9D5A6</accession>
<dbReference type="PANTHER" id="PTHR34599">
    <property type="entry name" value="PEROXIDASE-RELATED"/>
    <property type="match status" value="1"/>
</dbReference>
<dbReference type="PANTHER" id="PTHR34599:SF1">
    <property type="entry name" value="PHOSPHATIDIC ACID PHOSPHATASE TYPE 2_HALOPEROXIDASE DOMAIN-CONTAINING PROTEIN"/>
    <property type="match status" value="1"/>
</dbReference>
<dbReference type="AlphaFoldDB" id="A0A1H9D5A6"/>
<feature type="domain" description="Phosphatidic acid phosphatase type 2/haloperoxidase" evidence="1">
    <location>
        <begin position="303"/>
        <end position="431"/>
    </location>
</feature>
<protein>
    <submittedName>
        <fullName evidence="2">PAP2 superfamily protein</fullName>
    </submittedName>
</protein>
<name>A0A1H9D5A6_9BACT</name>
<dbReference type="Pfam" id="PF01569">
    <property type="entry name" value="PAP2"/>
    <property type="match status" value="1"/>
</dbReference>
<reference evidence="3" key="1">
    <citation type="submission" date="2016-10" db="EMBL/GenBank/DDBJ databases">
        <authorList>
            <person name="Varghese N."/>
            <person name="Submissions S."/>
        </authorList>
    </citation>
    <scope>NUCLEOTIDE SEQUENCE [LARGE SCALE GENOMIC DNA]</scope>
    <source>
        <strain evidence="3">DSM 24740</strain>
    </source>
</reference>
<dbReference type="InterPro" id="IPR036938">
    <property type="entry name" value="PAP2/HPO_sf"/>
</dbReference>
<dbReference type="InterPro" id="IPR052559">
    <property type="entry name" value="V-haloperoxidase"/>
</dbReference>
<dbReference type="CDD" id="cd03398">
    <property type="entry name" value="PAP2_haloperoxidase"/>
    <property type="match status" value="1"/>
</dbReference>
<dbReference type="Proteomes" id="UP000199021">
    <property type="component" value="Unassembled WGS sequence"/>
</dbReference>
<evidence type="ECO:0000313" key="2">
    <source>
        <dbReference type="EMBL" id="SEQ08537.1"/>
    </source>
</evidence>
<sequence>MLLPVLLLIAGCGEDINPNYPEEVAQPEFYHRSVKKLTDVIVHDIFSPPQAGRIYAYSSIAGYEALAAGNADLPSFAGGIDHMKEVPAPPQGREISHHIAAVAAQLKTGKSLIFSEEKIEAFEEEIFREIGEIGVPEDVLTASIAYGRQVADHVIAWYDGDMYKQTRTFPKYSITDDPSKWQPTPPDYMDGIEPSWSKIRPFALDRADQFKPLPPTEYSEEKGSEWWKGVEEVYGALKVEDEAELAERIAIAQFWDCNPYVSTHKGHMMFATKKISPGGHWVNITAIASRKAKADFTQTAEAYALVSMAMHDAFISCWDEKYRSSLVRPETFINRHLDEEWLPLLQTPPFPEHTSGHSVVSRACAIVLTDLYGDNFAFVDDSEVEYDLPERSYTSFLAASEEAAVSRLYGGIHYRPAIDYGVTQGEAVGRHLLSKLHPGGAISKKK</sequence>
<dbReference type="InParanoid" id="A0A1H9D5A6"/>
<keyword evidence="3" id="KW-1185">Reference proteome</keyword>